<feature type="repeat" description="TPR" evidence="1">
    <location>
        <begin position="706"/>
        <end position="739"/>
    </location>
</feature>
<name>A0A507AIY5_9PEZI</name>
<dbReference type="InParanoid" id="A0A507AIY5"/>
<dbReference type="Gene3D" id="1.25.40.10">
    <property type="entry name" value="Tetratricopeptide repeat domain"/>
    <property type="match status" value="2"/>
</dbReference>
<evidence type="ECO:0000256" key="1">
    <source>
        <dbReference type="PROSITE-ProRule" id="PRU00339"/>
    </source>
</evidence>
<dbReference type="Gene3D" id="3.40.50.300">
    <property type="entry name" value="P-loop containing nucleotide triphosphate hydrolases"/>
    <property type="match status" value="1"/>
</dbReference>
<feature type="compositionally biased region" description="Basic and acidic residues" evidence="2">
    <location>
        <begin position="885"/>
        <end position="894"/>
    </location>
</feature>
<dbReference type="SUPFAM" id="SSF48452">
    <property type="entry name" value="TPR-like"/>
    <property type="match status" value="1"/>
</dbReference>
<dbReference type="InterPro" id="IPR053137">
    <property type="entry name" value="NLR-like"/>
</dbReference>
<dbReference type="InterPro" id="IPR011990">
    <property type="entry name" value="TPR-like_helical_dom_sf"/>
</dbReference>
<accession>A0A507AIY5</accession>
<dbReference type="InterPro" id="IPR027417">
    <property type="entry name" value="P-loop_NTPase"/>
</dbReference>
<dbReference type="EMBL" id="SKBQ01000009">
    <property type="protein sequence ID" value="TPX06717.1"/>
    <property type="molecule type" value="Genomic_DNA"/>
</dbReference>
<dbReference type="Pfam" id="PF13424">
    <property type="entry name" value="TPR_12"/>
    <property type="match status" value="3"/>
</dbReference>
<dbReference type="PANTHER" id="PTHR46082">
    <property type="entry name" value="ATP/GTP-BINDING PROTEIN-RELATED"/>
    <property type="match status" value="1"/>
</dbReference>
<dbReference type="GeneID" id="41969660"/>
<dbReference type="RefSeq" id="XP_030988428.1">
    <property type="nucleotide sequence ID" value="XM_031136378.1"/>
</dbReference>
<dbReference type="AlphaFoldDB" id="A0A507AIY5"/>
<dbReference type="Proteomes" id="UP000319257">
    <property type="component" value="Unassembled WGS sequence"/>
</dbReference>
<dbReference type="SMART" id="SM00028">
    <property type="entry name" value="TPR"/>
    <property type="match status" value="3"/>
</dbReference>
<dbReference type="OrthoDB" id="5986190at2759"/>
<proteinExistence type="predicted"/>
<keyword evidence="4" id="KW-1185">Reference proteome</keyword>
<dbReference type="STRING" id="1093900.A0A507AIY5"/>
<dbReference type="GO" id="GO:0043531">
    <property type="term" value="F:ADP binding"/>
    <property type="evidence" value="ECO:0007669"/>
    <property type="project" value="InterPro"/>
</dbReference>
<dbReference type="PANTHER" id="PTHR46082:SF6">
    <property type="entry name" value="AAA+ ATPASE DOMAIN-CONTAINING PROTEIN-RELATED"/>
    <property type="match status" value="1"/>
</dbReference>
<dbReference type="InterPro" id="IPR019734">
    <property type="entry name" value="TPR_rpt"/>
</dbReference>
<evidence type="ECO:0000313" key="3">
    <source>
        <dbReference type="EMBL" id="TPX06717.1"/>
    </source>
</evidence>
<reference evidence="3 4" key="1">
    <citation type="submission" date="2019-06" db="EMBL/GenBank/DDBJ databases">
        <title>Draft genome sequence of the filamentous fungus Phialemoniopsis curvata isolated from diesel fuel.</title>
        <authorList>
            <person name="Varaljay V.A."/>
            <person name="Lyon W.J."/>
            <person name="Crouch A.L."/>
            <person name="Drake C.E."/>
            <person name="Hollomon J.M."/>
            <person name="Nadeau L.J."/>
            <person name="Nunn H.S."/>
            <person name="Stevenson B.S."/>
            <person name="Bojanowski C.L."/>
            <person name="Crookes-Goodson W.J."/>
        </authorList>
    </citation>
    <scope>NUCLEOTIDE SEQUENCE [LARGE SCALE GENOMIC DNA]</scope>
    <source>
        <strain evidence="3 4">D216</strain>
    </source>
</reference>
<dbReference type="PROSITE" id="PS50005">
    <property type="entry name" value="TPR"/>
    <property type="match status" value="1"/>
</dbReference>
<comment type="caution">
    <text evidence="3">The sequence shown here is derived from an EMBL/GenBank/DDBJ whole genome shotgun (WGS) entry which is preliminary data.</text>
</comment>
<protein>
    <submittedName>
        <fullName evidence="3">Uncharacterized protein</fullName>
    </submittedName>
</protein>
<keyword evidence="1" id="KW-0802">TPR repeat</keyword>
<evidence type="ECO:0000256" key="2">
    <source>
        <dbReference type="SAM" id="MobiDB-lite"/>
    </source>
</evidence>
<organism evidence="3 4">
    <name type="scientific">Thyridium curvatum</name>
    <dbReference type="NCBI Taxonomy" id="1093900"/>
    <lineage>
        <taxon>Eukaryota</taxon>
        <taxon>Fungi</taxon>
        <taxon>Dikarya</taxon>
        <taxon>Ascomycota</taxon>
        <taxon>Pezizomycotina</taxon>
        <taxon>Sordariomycetes</taxon>
        <taxon>Sordariomycetidae</taxon>
        <taxon>Thyridiales</taxon>
        <taxon>Thyridiaceae</taxon>
        <taxon>Thyridium</taxon>
    </lineage>
</organism>
<dbReference type="Pfam" id="PF13176">
    <property type="entry name" value="TPR_7"/>
    <property type="match status" value="1"/>
</dbReference>
<dbReference type="SUPFAM" id="SSF52540">
    <property type="entry name" value="P-loop containing nucleoside triphosphate hydrolases"/>
    <property type="match status" value="1"/>
</dbReference>
<evidence type="ECO:0000313" key="4">
    <source>
        <dbReference type="Proteomes" id="UP000319257"/>
    </source>
</evidence>
<gene>
    <name evidence="3" type="ORF">E0L32_002213</name>
</gene>
<feature type="region of interest" description="Disordered" evidence="2">
    <location>
        <begin position="864"/>
        <end position="894"/>
    </location>
</feature>
<sequence>MPLSPLPNAPLWMEDQHQPGCFFGREKLLTAMMSYMFPVPDEVEHTAQSTRILVLNGMGGVGKTCAASTFAAQCKGSFSAVVWVDGSNETNTLLSLRSFAQRYVSAVVASGDLEGYQALTTRLRIGDYLSSAYQLSTDSRVLPKIAQAVLDFLSTDDGNFTWLLILDNVDDAQYPAKRYMPQSPAGRIIITSRLTTAANLGFSIPVDVIDENEAAKIIVENAPYRRKTDTDTRDAMAIAKELGYLPLALENAGAFISETQIALSEYLPKLKSHPRDMLSFSKSWGPKISVFRTWEISFERLVRKNQAAAELLQVLGFSDRQMIWEAMFLAKSTEQNKPFLLPQDLQWLQEARERPFQLTEAFRNLFVSSLAKRSADGFINLHPLVHAWARQRLGPAECMRTNIRAMIIIGQIIESQAATLSSSLFKLLPHAQTCMDLICEHPTGHVMPSILANPIAIRSFYQIGVLMKTSGSIRHAKLIFEALSSVQSVPSSLLTLNSSRWLGELLILESRYEEAEELLEHVQLLLAKSCGESHPDTLAAEAALGMVYRRCYRFEKAEPRLLSVIEHDTQPCGTLGKHGREASSSLALLYRQKGRFQEAVALLDKALADATGEDGDMADLLTLKHRRAIILHDMGKWTDATTAMQEAYSERKSILGRSHPETLRSANALGRMCCYLGRLTQARSLLEEAWRGQEALGFAPDETSQLRTLLNIGVLNREEGRYDEAADCLARALAAERRHHGLDAPSVLECQQEIGILQTKSGKFDAAVETLGDLLASQLKTSPKAFVMHLSTRIALADGQISAGWLHEAKKTLESAAQSADVVAQDSPISLMLQVASARLALEQGDPEAAQSFLKKPLDDLPVVLGENHPETAKARALSEVSLSPDRDDPPSKT</sequence>